<keyword evidence="9" id="KW-1185">Reference proteome</keyword>
<dbReference type="EC" id="2.1.1.-" evidence="8"/>
<evidence type="ECO:0000256" key="5">
    <source>
        <dbReference type="ARBA" id="ARBA00022884"/>
    </source>
</evidence>
<dbReference type="PROSITE" id="PS01153">
    <property type="entry name" value="NOL1_NOP2_SUN"/>
    <property type="match status" value="1"/>
</dbReference>
<dbReference type="STRING" id="1142394.PSMK_10490"/>
<sequence>MREAGFPEAWIQRLPGLVPAERLQAAAEHFLAPRPVALRVNTLRLEPRTAAAALARDGLPAEPVAWSAAAFTVDPRRRALLVRHPLVEQGDVYPQGLASQLAAFVLDPRPGEAVLDLCAAPGGKTLDLAARLGPGADLAAVEASKPRFFRLRANLERAGAGSVRTYLHDGRRTGDKVPGRFDAVLLDAPCSGDTRLRGGDDPSAWSVSKARRLGRKQRDLLASAIRCTRPGGRVLYATCSMCPEENEAVIDAALRGGAVAAEPVELPAGLAIPGLGAWRSETFDAGVTRARRVLPAGPHEGFFLALLRVR</sequence>
<reference evidence="8 9" key="1">
    <citation type="submission" date="2012-02" db="EMBL/GenBank/DDBJ databases">
        <title>Complete genome sequence of Phycisphaera mikurensis NBRC 102666.</title>
        <authorList>
            <person name="Ankai A."/>
            <person name="Hosoyama A."/>
            <person name="Terui Y."/>
            <person name="Sekine M."/>
            <person name="Fukai R."/>
            <person name="Kato Y."/>
            <person name="Nakamura S."/>
            <person name="Yamada-Narita S."/>
            <person name="Kawakoshi A."/>
            <person name="Fukunaga Y."/>
            <person name="Yamazaki S."/>
            <person name="Fujita N."/>
        </authorList>
    </citation>
    <scope>NUCLEOTIDE SEQUENCE [LARGE SCALE GENOMIC DNA]</scope>
    <source>
        <strain evidence="9">NBRC 102666 / KCTC 22515 / FYK2301M01</strain>
    </source>
</reference>
<dbReference type="GO" id="GO:0003723">
    <property type="term" value="F:RNA binding"/>
    <property type="evidence" value="ECO:0007669"/>
    <property type="project" value="UniProtKB-UniRule"/>
</dbReference>
<keyword evidence="3 6" id="KW-0808">Transferase</keyword>
<feature type="active site" description="Nucleophile" evidence="6">
    <location>
        <position position="239"/>
    </location>
</feature>
<dbReference type="PANTHER" id="PTHR22807">
    <property type="entry name" value="NOP2 YEAST -RELATED NOL1/NOP2/FMU SUN DOMAIN-CONTAINING"/>
    <property type="match status" value="1"/>
</dbReference>
<organism evidence="8 9">
    <name type="scientific">Phycisphaera mikurensis (strain NBRC 102666 / KCTC 22515 / FYK2301M01)</name>
    <dbReference type="NCBI Taxonomy" id="1142394"/>
    <lineage>
        <taxon>Bacteria</taxon>
        <taxon>Pseudomonadati</taxon>
        <taxon>Planctomycetota</taxon>
        <taxon>Phycisphaerae</taxon>
        <taxon>Phycisphaerales</taxon>
        <taxon>Phycisphaeraceae</taxon>
        <taxon>Phycisphaera</taxon>
    </lineage>
</organism>
<keyword evidence="2 6" id="KW-0489">Methyltransferase</keyword>
<gene>
    <name evidence="8" type="ordered locus">PSMK_10490</name>
</gene>
<dbReference type="InterPro" id="IPR018314">
    <property type="entry name" value="RsmB/NOL1/NOP2-like_CS"/>
</dbReference>
<evidence type="ECO:0000259" key="7">
    <source>
        <dbReference type="PROSITE" id="PS51686"/>
    </source>
</evidence>
<dbReference type="Pfam" id="PF01189">
    <property type="entry name" value="Methyltr_RsmB-F"/>
    <property type="match status" value="1"/>
</dbReference>
<keyword evidence="4 6" id="KW-0949">S-adenosyl-L-methionine</keyword>
<dbReference type="HOGENOM" id="CLU_005316_7_0_0"/>
<proteinExistence type="inferred from homology"/>
<keyword evidence="5 6" id="KW-0694">RNA-binding</keyword>
<feature type="binding site" evidence="6">
    <location>
        <position position="187"/>
    </location>
    <ligand>
        <name>S-adenosyl-L-methionine</name>
        <dbReference type="ChEBI" id="CHEBI:59789"/>
    </ligand>
</feature>
<dbReference type="GO" id="GO:0008173">
    <property type="term" value="F:RNA methyltransferase activity"/>
    <property type="evidence" value="ECO:0007669"/>
    <property type="project" value="InterPro"/>
</dbReference>
<dbReference type="eggNOG" id="COG0144">
    <property type="taxonomic scope" value="Bacteria"/>
</dbReference>
<dbReference type="AlphaFoldDB" id="I0ID70"/>
<dbReference type="Gene3D" id="3.40.50.150">
    <property type="entry name" value="Vaccinia Virus protein VP39"/>
    <property type="match status" value="1"/>
</dbReference>
<dbReference type="EMBL" id="AP012338">
    <property type="protein sequence ID" value="BAM03208.1"/>
    <property type="molecule type" value="Genomic_DNA"/>
</dbReference>
<evidence type="ECO:0000256" key="1">
    <source>
        <dbReference type="ARBA" id="ARBA00007494"/>
    </source>
</evidence>
<accession>I0ID70</accession>
<feature type="domain" description="SAM-dependent MTase RsmB/NOP-type" evidence="7">
    <location>
        <begin position="26"/>
        <end position="310"/>
    </location>
</feature>
<feature type="binding site" evidence="6">
    <location>
        <position position="169"/>
    </location>
    <ligand>
        <name>S-adenosyl-L-methionine</name>
        <dbReference type="ChEBI" id="CHEBI:59789"/>
    </ligand>
</feature>
<name>I0ID70_PHYMF</name>
<evidence type="ECO:0000256" key="4">
    <source>
        <dbReference type="ARBA" id="ARBA00022691"/>
    </source>
</evidence>
<dbReference type="PRINTS" id="PR02008">
    <property type="entry name" value="RCMTFAMILY"/>
</dbReference>
<dbReference type="Proteomes" id="UP000007881">
    <property type="component" value="Chromosome"/>
</dbReference>
<evidence type="ECO:0000256" key="3">
    <source>
        <dbReference type="ARBA" id="ARBA00022679"/>
    </source>
</evidence>
<dbReference type="Pfam" id="PF22458">
    <property type="entry name" value="RsmF-B_ferredox"/>
    <property type="match status" value="1"/>
</dbReference>
<evidence type="ECO:0000313" key="9">
    <source>
        <dbReference type="Proteomes" id="UP000007881"/>
    </source>
</evidence>
<evidence type="ECO:0000313" key="8">
    <source>
        <dbReference type="EMBL" id="BAM03208.1"/>
    </source>
</evidence>
<dbReference type="InterPro" id="IPR023267">
    <property type="entry name" value="RCMT"/>
</dbReference>
<evidence type="ECO:0000256" key="6">
    <source>
        <dbReference type="PROSITE-ProRule" id="PRU01023"/>
    </source>
</evidence>
<dbReference type="SUPFAM" id="SSF53335">
    <property type="entry name" value="S-adenosyl-L-methionine-dependent methyltransferases"/>
    <property type="match status" value="1"/>
</dbReference>
<feature type="binding site" evidence="6">
    <location>
        <position position="142"/>
    </location>
    <ligand>
        <name>S-adenosyl-L-methionine</name>
        <dbReference type="ChEBI" id="CHEBI:59789"/>
    </ligand>
</feature>
<feature type="binding site" evidence="6">
    <location>
        <begin position="118"/>
        <end position="124"/>
    </location>
    <ligand>
        <name>S-adenosyl-L-methionine</name>
        <dbReference type="ChEBI" id="CHEBI:59789"/>
    </ligand>
</feature>
<dbReference type="InterPro" id="IPR029063">
    <property type="entry name" value="SAM-dependent_MTases_sf"/>
</dbReference>
<dbReference type="GO" id="GO:0001510">
    <property type="term" value="P:RNA methylation"/>
    <property type="evidence" value="ECO:0007669"/>
    <property type="project" value="InterPro"/>
</dbReference>
<comment type="similarity">
    <text evidence="1 6">Belongs to the class I-like SAM-binding methyltransferase superfamily. RsmB/NOP family.</text>
</comment>
<dbReference type="RefSeq" id="WP_014436427.1">
    <property type="nucleotide sequence ID" value="NC_017080.1"/>
</dbReference>
<evidence type="ECO:0000256" key="2">
    <source>
        <dbReference type="ARBA" id="ARBA00022603"/>
    </source>
</evidence>
<dbReference type="PROSITE" id="PS51686">
    <property type="entry name" value="SAM_MT_RSMB_NOP"/>
    <property type="match status" value="1"/>
</dbReference>
<dbReference type="KEGG" id="phm:PSMK_10490"/>
<dbReference type="PANTHER" id="PTHR22807:SF61">
    <property type="entry name" value="NOL1_NOP2_SUN FAMILY PROTEIN _ ANTITERMINATION NUSB DOMAIN-CONTAINING PROTEIN"/>
    <property type="match status" value="1"/>
</dbReference>
<dbReference type="InterPro" id="IPR001678">
    <property type="entry name" value="MeTrfase_RsmB-F_NOP2_dom"/>
</dbReference>
<dbReference type="InterPro" id="IPR049560">
    <property type="entry name" value="MeTrfase_RsmB-F_NOP2_cat"/>
</dbReference>
<dbReference type="InterPro" id="IPR054728">
    <property type="entry name" value="RsmB-like_ferredoxin"/>
</dbReference>
<protein>
    <submittedName>
        <fullName evidence="8">Putative RNA methyltransferase</fullName>
        <ecNumber evidence="8">2.1.1.-</ecNumber>
    </submittedName>
</protein>
<dbReference type="CDD" id="cd02440">
    <property type="entry name" value="AdoMet_MTases"/>
    <property type="match status" value="1"/>
</dbReference>